<keyword evidence="4" id="KW-1015">Disulfide bond</keyword>
<dbReference type="Gene3D" id="3.50.4.10">
    <property type="entry name" value="Hepatocyte Growth Factor"/>
    <property type="match status" value="1"/>
</dbReference>
<dbReference type="InterPro" id="IPR000177">
    <property type="entry name" value="Apple"/>
</dbReference>
<dbReference type="SMART" id="SM01419">
    <property type="entry name" value="Thiol-ester_cl"/>
    <property type="match status" value="1"/>
</dbReference>
<evidence type="ECO:0000256" key="5">
    <source>
        <dbReference type="SAM" id="SignalP"/>
    </source>
</evidence>
<dbReference type="GO" id="GO:0006508">
    <property type="term" value="P:proteolysis"/>
    <property type="evidence" value="ECO:0007669"/>
    <property type="project" value="InterPro"/>
</dbReference>
<dbReference type="InterPro" id="IPR051802">
    <property type="entry name" value="YfhM-like"/>
</dbReference>
<keyword evidence="2 5" id="KW-0732">Signal</keyword>
<dbReference type="Pfam" id="PF11974">
    <property type="entry name" value="bMG3"/>
    <property type="match status" value="1"/>
</dbReference>
<dbReference type="PANTHER" id="PTHR40094">
    <property type="entry name" value="ALPHA-2-MACROGLOBULIN HOMOLOG"/>
    <property type="match status" value="1"/>
</dbReference>
<evidence type="ECO:0000256" key="2">
    <source>
        <dbReference type="ARBA" id="ARBA00022729"/>
    </source>
</evidence>
<dbReference type="Pfam" id="PF17962">
    <property type="entry name" value="bMG6"/>
    <property type="match status" value="1"/>
</dbReference>
<dbReference type="Pfam" id="PF07703">
    <property type="entry name" value="A2M_BRD"/>
    <property type="match status" value="1"/>
</dbReference>
<protein>
    <recommendedName>
        <fullName evidence="11">Apple domain-containing protein</fullName>
    </recommendedName>
</protein>
<feature type="domain" description="Alpha-2-macroglobulin" evidence="8">
    <location>
        <begin position="1155"/>
        <end position="1244"/>
    </location>
</feature>
<evidence type="ECO:0000259" key="8">
    <source>
        <dbReference type="SMART" id="SM01360"/>
    </source>
</evidence>
<dbReference type="InterPro" id="IPR047565">
    <property type="entry name" value="Alpha-macroglob_thiol-ester_cl"/>
</dbReference>
<name>A0A1G8I7T9_9RHOB</name>
<dbReference type="GO" id="GO:0005576">
    <property type="term" value="C:extracellular region"/>
    <property type="evidence" value="ECO:0007669"/>
    <property type="project" value="InterPro"/>
</dbReference>
<evidence type="ECO:0000259" key="7">
    <source>
        <dbReference type="SMART" id="SM01359"/>
    </source>
</evidence>
<sequence>MRTLFLGIALAVAAASAGAAQDLIPERRMVVTRGADFYGSDLAALFDTTLEACQAQCLNDPACGAFTYNTRSRACFPKSGVTEVQPYDGAISARVLTADPALAAQATARAADLDMLRPEDLEAARQEALALGLRHEGGDWDSAALLEAARQAEAQGDLRGAWGWTGAALAQSDAADLWLDYARLTLARAEAGDDPWTLRSQALSAAVNGTLRAAPGPQTGSALLQLAQALQAVDRGRESVPALRLAQDLAPRPEIAAALEDARAQFGFRITDHEVSSDAADPRLCAQFSEPLAAAGVDYASFVRLPDPRLAVSAEDSRLCVMGLDHGQSYEVTFRAGLPSAEGEALPNDVPITAYVRDRTPAVRFPGRAYVLPKTEGAGLPVETVNLSQIDLTLRRVSDRSLIRTLQEDLFGRPLDAWEQDRFGADLSETIWTGTGEVENQLNADVTTRLPLGEVVGGLPAGIYALSAAVPGADPYDTPAATQWFVLSDIGLTTLSGTDGLTVFARALSGATPLQGLEVQLVSRANRVLETVQTDDQGVARFAAGLMRGTGGAAPALVLARQGEADLAFLSLTDPAFDLSDRGVAGRAPAGPVDAFLTTDRGAYRAGETIHATALLRDARVRAVTDLPLTAVLTRPDGVEHARQVSGTGVEGGHVLQFPLAPSVPRGTWRLALYGDPQAEPLTSTPLLVEDFVPERLDLTLSLPEGPLTAAALPRLQVQADYLFGAPGADLPLEGEVTLTPLATLEALPGYRFGRHDAPGDPRRDSLAAALRTDAEGAVDLLLPLPDPASPGQPQELRATLRVAEGSGRPVERSLTRPLLPEAAMLGIRPEFDGTLPEGTEASFLLQAFGAGLAPVSAEVEWQVNRIETRYQWYQLYGSWNWEPVTSRSTIATGTATLGGDPVRVSADLDWGQYELVVARTDGAYSATSVGFEAGWYAPAGAVATPDMLDLSLDQPAYAPGETAQLRVVPRHAGKALITVLSDHVIAMQAVDLPEGETVIDLPVTDEWGAGAYVTAQLLRPMDQASGQQPARSLGLAHAAIAPGDRALEVSLDTATEAAPRGPLRAAVVLDSLPEGETAHVTVAAVDLGILNLTGFESPDPLEHYFGQRRLGVEIRDIYGRLIDGSQGAMGRLRSGGDAGAMMRLESPPPTEDLVAFFSGPVTVGPDGRAEVSFDLPDFNGTVRLMAVAWTKTAVGQAQADVLVRDPVVIAAALPRFLAPGDQTRLALDLTHTTGAAGEMALEVSAEGLTLGAAPATVTLPEGGSTRITLPLTAAAPGDHAITVALTTPDGQRLTKDLTVGVRANDPQVASTRRLTLDPGDSFTLDAEILSGLLPDSAEVMVSAGPMARFDVPGLLASLDRYPYGCTEQVTSQALPLLSLAPLAGPLGLGDAARITQRIDQAVARVLTRQAGSGGFGLWRAEAGDLWLDAYVTDFLSRARAAGHEVPDRAFTSALDNLRNRVAYAPDFEQGGEDLAYALLVLAREGQAAIGDLRYYADQRAGAFATPLAQAQLGAALAAYGEQTRADAMFSRAGARLAGASAAEGQVWRSDYGSVLRDAAATLALGIEARSAALDRPALAALVAEAGRPLSPQEQAWSLMAARALVDDPAASGLTLDGAPVSGPLLRRIPGAELAPMTLANTASTPTALTLTTLGVPEGATEAGGTGYTLERAYYRMDGTPLDGEVAQGDRLVTVLTIRPAEDVRARLMLDDPLPAGFEIDNPTLLRAGDLRWLDWLESATPDHAEFRSDRFLAALTQEGTAPIRLAYVVRAVSPGRFHHPAALVLDMYRPDYRATTASGTLDVQ</sequence>
<dbReference type="InterPro" id="IPR041203">
    <property type="entry name" value="Bact_A2M_MG5"/>
</dbReference>
<dbReference type="PANTHER" id="PTHR40094:SF1">
    <property type="entry name" value="UBIQUITIN DOMAIN-CONTAINING PROTEIN"/>
    <property type="match status" value="1"/>
</dbReference>
<gene>
    <name evidence="9" type="ORF">SAMN04487993_1001281</name>
</gene>
<dbReference type="Pfam" id="PF01835">
    <property type="entry name" value="MG2"/>
    <property type="match status" value="1"/>
</dbReference>
<dbReference type="InterPro" id="IPR002890">
    <property type="entry name" value="MG2"/>
</dbReference>
<accession>A0A1G8I7T9</accession>
<dbReference type="InterPro" id="IPR049120">
    <property type="entry name" value="A2M_bMG2"/>
</dbReference>
<feature type="signal peptide" evidence="5">
    <location>
        <begin position="1"/>
        <end position="19"/>
    </location>
</feature>
<organism evidence="9 10">
    <name type="scientific">Salipiger marinus</name>
    <dbReference type="NCBI Taxonomy" id="555512"/>
    <lineage>
        <taxon>Bacteria</taxon>
        <taxon>Pseudomonadati</taxon>
        <taxon>Pseudomonadota</taxon>
        <taxon>Alphaproteobacteria</taxon>
        <taxon>Rhodobacterales</taxon>
        <taxon>Roseobacteraceae</taxon>
        <taxon>Salipiger</taxon>
    </lineage>
</organism>
<dbReference type="GO" id="GO:0004866">
    <property type="term" value="F:endopeptidase inhibitor activity"/>
    <property type="evidence" value="ECO:0007669"/>
    <property type="project" value="InterPro"/>
</dbReference>
<keyword evidence="10" id="KW-1185">Reference proteome</keyword>
<dbReference type="STRING" id="555512.SAMN04487993_1001281"/>
<evidence type="ECO:0000256" key="3">
    <source>
        <dbReference type="ARBA" id="ARBA00022737"/>
    </source>
</evidence>
<dbReference type="OrthoDB" id="9767116at2"/>
<dbReference type="SMART" id="SM00223">
    <property type="entry name" value="APPLE"/>
    <property type="match status" value="1"/>
</dbReference>
<feature type="domain" description="Apple" evidence="6">
    <location>
        <begin position="31"/>
        <end position="97"/>
    </location>
</feature>
<keyword evidence="3" id="KW-0677">Repeat</keyword>
<dbReference type="InterPro" id="IPR021868">
    <property type="entry name" value="Alpha_2_Macroglob_MG3"/>
</dbReference>
<dbReference type="InterPro" id="IPR001599">
    <property type="entry name" value="Macroglobln_a2"/>
</dbReference>
<evidence type="ECO:0000256" key="4">
    <source>
        <dbReference type="ARBA" id="ARBA00023157"/>
    </source>
</evidence>
<evidence type="ECO:0008006" key="11">
    <source>
        <dbReference type="Google" id="ProtNLM"/>
    </source>
</evidence>
<evidence type="ECO:0000259" key="6">
    <source>
        <dbReference type="SMART" id="SM00223"/>
    </source>
</evidence>
<dbReference type="CDD" id="cd01100">
    <property type="entry name" value="APPLE_Factor_XI_like"/>
    <property type="match status" value="1"/>
</dbReference>
<feature type="domain" description="Alpha-2-macroglobulin bait region" evidence="7">
    <location>
        <begin position="949"/>
        <end position="1093"/>
    </location>
</feature>
<dbReference type="Pfam" id="PF17973">
    <property type="entry name" value="bMG10"/>
    <property type="match status" value="1"/>
</dbReference>
<dbReference type="Pfam" id="PF00024">
    <property type="entry name" value="PAN_1"/>
    <property type="match status" value="1"/>
</dbReference>
<evidence type="ECO:0000313" key="10">
    <source>
        <dbReference type="Proteomes" id="UP000199093"/>
    </source>
</evidence>
<dbReference type="SUPFAM" id="SSF57414">
    <property type="entry name" value="Hairpin loop containing domain-like"/>
    <property type="match status" value="1"/>
</dbReference>
<dbReference type="CDD" id="cd02891">
    <property type="entry name" value="A2M_like"/>
    <property type="match status" value="1"/>
</dbReference>
<dbReference type="Pfam" id="PF17972">
    <property type="entry name" value="bMG5"/>
    <property type="match status" value="1"/>
</dbReference>
<dbReference type="SMART" id="SM01359">
    <property type="entry name" value="A2M_N_2"/>
    <property type="match status" value="1"/>
</dbReference>
<dbReference type="InterPro" id="IPR011625">
    <property type="entry name" value="A2M_N_BRD"/>
</dbReference>
<proteinExistence type="inferred from homology"/>
<comment type="similarity">
    <text evidence="1">Belongs to the protease inhibitor I39 (alpha-2-macroglobulin) family. Bacterial alpha-2-macroglobulin subfamily.</text>
</comment>
<dbReference type="InterPro" id="IPR008930">
    <property type="entry name" value="Terpenoid_cyclase/PrenylTrfase"/>
</dbReference>
<dbReference type="Gene3D" id="1.50.10.20">
    <property type="match status" value="1"/>
</dbReference>
<dbReference type="InterPro" id="IPR003609">
    <property type="entry name" value="Pan_app"/>
</dbReference>
<dbReference type="PIRSF" id="PIRSF038980">
    <property type="entry name" value="A2M_bac"/>
    <property type="match status" value="1"/>
</dbReference>
<feature type="chain" id="PRO_5011649559" description="Apple domain-containing protein" evidence="5">
    <location>
        <begin position="20"/>
        <end position="1805"/>
    </location>
</feature>
<dbReference type="RefSeq" id="WP_089842594.1">
    <property type="nucleotide sequence ID" value="NZ_FNEJ01000001.1"/>
</dbReference>
<dbReference type="SMART" id="SM01360">
    <property type="entry name" value="A2M"/>
    <property type="match status" value="1"/>
</dbReference>
<dbReference type="InterPro" id="IPR041462">
    <property type="entry name" value="Bact_A2M_MG6"/>
</dbReference>
<dbReference type="InterPro" id="IPR026284">
    <property type="entry name" value="A2MG_proteobact"/>
</dbReference>
<dbReference type="SUPFAM" id="SSF48239">
    <property type="entry name" value="Terpenoid cyclases/Protein prenyltransferases"/>
    <property type="match status" value="1"/>
</dbReference>
<dbReference type="Pfam" id="PF21142">
    <property type="entry name" value="A2M_bMG2"/>
    <property type="match status" value="1"/>
</dbReference>
<evidence type="ECO:0000256" key="1">
    <source>
        <dbReference type="ARBA" id="ARBA00010556"/>
    </source>
</evidence>
<reference evidence="9 10" key="1">
    <citation type="submission" date="2016-10" db="EMBL/GenBank/DDBJ databases">
        <authorList>
            <person name="de Groot N.N."/>
        </authorList>
    </citation>
    <scope>NUCLEOTIDE SEQUENCE [LARGE SCALE GENOMIC DNA]</scope>
    <source>
        <strain evidence="9 10">DSM 26424</strain>
    </source>
</reference>
<dbReference type="InterPro" id="IPR041246">
    <property type="entry name" value="Bact_MG10"/>
</dbReference>
<dbReference type="Pfam" id="PF00207">
    <property type="entry name" value="A2M"/>
    <property type="match status" value="1"/>
</dbReference>
<evidence type="ECO:0000313" key="9">
    <source>
        <dbReference type="EMBL" id="SDI15018.1"/>
    </source>
</evidence>
<dbReference type="EMBL" id="FNEJ01000001">
    <property type="protein sequence ID" value="SDI15018.1"/>
    <property type="molecule type" value="Genomic_DNA"/>
</dbReference>
<dbReference type="Gene3D" id="2.60.40.1930">
    <property type="match status" value="1"/>
</dbReference>
<dbReference type="Proteomes" id="UP000199093">
    <property type="component" value="Unassembled WGS sequence"/>
</dbReference>